<evidence type="ECO:0000313" key="3">
    <source>
        <dbReference type="Proteomes" id="UP001497482"/>
    </source>
</evidence>
<proteinExistence type="predicted"/>
<dbReference type="AlphaFoldDB" id="A0AAV2LXM3"/>
<accession>A0AAV2LXM3</accession>
<organism evidence="2 3">
    <name type="scientific">Knipowitschia caucasica</name>
    <name type="common">Caucasian dwarf goby</name>
    <name type="synonym">Pomatoschistus caucasicus</name>
    <dbReference type="NCBI Taxonomy" id="637954"/>
    <lineage>
        <taxon>Eukaryota</taxon>
        <taxon>Metazoa</taxon>
        <taxon>Chordata</taxon>
        <taxon>Craniata</taxon>
        <taxon>Vertebrata</taxon>
        <taxon>Euteleostomi</taxon>
        <taxon>Actinopterygii</taxon>
        <taxon>Neopterygii</taxon>
        <taxon>Teleostei</taxon>
        <taxon>Neoteleostei</taxon>
        <taxon>Acanthomorphata</taxon>
        <taxon>Gobiaria</taxon>
        <taxon>Gobiiformes</taxon>
        <taxon>Gobioidei</taxon>
        <taxon>Gobiidae</taxon>
        <taxon>Gobiinae</taxon>
        <taxon>Knipowitschia</taxon>
    </lineage>
</organism>
<feature type="transmembrane region" description="Helical" evidence="1">
    <location>
        <begin position="12"/>
        <end position="31"/>
    </location>
</feature>
<sequence length="187" mass="20360">MAIQRGSRSPTPHWAVHSVISLSLASVLLGSDLLTPLPLCPSACLWLLLCLSLLLHGTFVQLCLCYQCIHAEMKGTAYPFNLSSGLHVSEGETESAPFPPHSREALGMGTNKGQRINMKSLEGDNSGQMMYHIKTVPHFLPSGLTWRPLVVEEEEGALTEIYAPDESAEVGRPRSPSAWVLLELNNG</sequence>
<evidence type="ECO:0000256" key="1">
    <source>
        <dbReference type="SAM" id="Phobius"/>
    </source>
</evidence>
<protein>
    <submittedName>
        <fullName evidence="2">Uncharacterized protein</fullName>
    </submittedName>
</protein>
<dbReference type="EMBL" id="OZ035827">
    <property type="protein sequence ID" value="CAL1605803.1"/>
    <property type="molecule type" value="Genomic_DNA"/>
</dbReference>
<keyword evidence="1" id="KW-0472">Membrane</keyword>
<feature type="transmembrane region" description="Helical" evidence="1">
    <location>
        <begin position="43"/>
        <end position="64"/>
    </location>
</feature>
<keyword evidence="1" id="KW-0812">Transmembrane</keyword>
<keyword evidence="1" id="KW-1133">Transmembrane helix</keyword>
<dbReference type="Proteomes" id="UP001497482">
    <property type="component" value="Chromosome 5"/>
</dbReference>
<reference evidence="2 3" key="1">
    <citation type="submission" date="2024-04" db="EMBL/GenBank/DDBJ databases">
        <authorList>
            <person name="Waldvogel A.-M."/>
            <person name="Schoenle A."/>
        </authorList>
    </citation>
    <scope>NUCLEOTIDE SEQUENCE [LARGE SCALE GENOMIC DNA]</scope>
</reference>
<keyword evidence="3" id="KW-1185">Reference proteome</keyword>
<evidence type="ECO:0000313" key="2">
    <source>
        <dbReference type="EMBL" id="CAL1605803.1"/>
    </source>
</evidence>
<gene>
    <name evidence="2" type="ORF">KC01_LOCUS33115</name>
</gene>
<name>A0AAV2LXM3_KNICA</name>